<keyword evidence="1" id="KW-0812">Transmembrane</keyword>
<comment type="caution">
    <text evidence="2">The sequence shown here is derived from an EMBL/GenBank/DDBJ whole genome shotgun (WGS) entry which is preliminary data.</text>
</comment>
<gene>
    <name evidence="2" type="ORF">OIN60_07230</name>
</gene>
<accession>A0ABT9FPA5</accession>
<keyword evidence="1" id="KW-1133">Transmembrane helix</keyword>
<evidence type="ECO:0000256" key="1">
    <source>
        <dbReference type="SAM" id="Phobius"/>
    </source>
</evidence>
<evidence type="ECO:0000313" key="3">
    <source>
        <dbReference type="Proteomes" id="UP001241848"/>
    </source>
</evidence>
<dbReference type="RefSeq" id="WP_305754189.1">
    <property type="nucleotide sequence ID" value="NZ_JAPCKK010000014.1"/>
</dbReference>
<organism evidence="2 3">
    <name type="scientific">Paenibacillus zeirhizosphaerae</name>
    <dbReference type="NCBI Taxonomy" id="2987519"/>
    <lineage>
        <taxon>Bacteria</taxon>
        <taxon>Bacillati</taxon>
        <taxon>Bacillota</taxon>
        <taxon>Bacilli</taxon>
        <taxon>Bacillales</taxon>
        <taxon>Paenibacillaceae</taxon>
        <taxon>Paenibacillus</taxon>
    </lineage>
</organism>
<evidence type="ECO:0000313" key="2">
    <source>
        <dbReference type="EMBL" id="MDP4096558.1"/>
    </source>
</evidence>
<dbReference type="EMBL" id="JAPCKK010000014">
    <property type="protein sequence ID" value="MDP4096558.1"/>
    <property type="molecule type" value="Genomic_DNA"/>
</dbReference>
<keyword evidence="3" id="KW-1185">Reference proteome</keyword>
<name>A0ABT9FPA5_9BACL</name>
<protein>
    <submittedName>
        <fullName evidence="2">Uncharacterized protein</fullName>
    </submittedName>
</protein>
<keyword evidence="1" id="KW-0472">Membrane</keyword>
<feature type="transmembrane region" description="Helical" evidence="1">
    <location>
        <begin position="27"/>
        <end position="46"/>
    </location>
</feature>
<proteinExistence type="predicted"/>
<dbReference type="Proteomes" id="UP001241848">
    <property type="component" value="Unassembled WGS sequence"/>
</dbReference>
<reference evidence="2 3" key="1">
    <citation type="submission" date="2022-10" db="EMBL/GenBank/DDBJ databases">
        <title>Paenibacillus description and whole genome data of maize root bacterial community.</title>
        <authorList>
            <person name="Marton D."/>
            <person name="Farkas M."/>
            <person name="Cserhati M."/>
        </authorList>
    </citation>
    <scope>NUCLEOTIDE SEQUENCE [LARGE SCALE GENOMIC DNA]</scope>
    <source>
        <strain evidence="2 3">P96</strain>
    </source>
</reference>
<sequence>MSQGVSLTDSAGLASITSHAMTYGINYAFMIATGMSIAALILSFFIQNTNPQKQREGVEKKRRAAVSS</sequence>